<dbReference type="Pfam" id="PF13932">
    <property type="entry name" value="SAM_GIDA_C"/>
    <property type="match status" value="1"/>
</dbReference>
<evidence type="ECO:0000256" key="5">
    <source>
        <dbReference type="ARBA" id="ARBA00051247"/>
    </source>
</evidence>
<evidence type="ECO:0000256" key="7">
    <source>
        <dbReference type="ARBA" id="ARBA00061980"/>
    </source>
</evidence>
<sequence>MLTKKIVPLQSFLSVVSRRAGHLAGRHYDVIVVGGGHAGTEAAAAAARVGAETLLVTQKIHTIGVLSCNPSLGGVGKGQLVKEVDALDGLCGRAGDWAGIYFSILNRRKGPAVWGPRAQLDRQRYREFIQSELLCTPRLTVLEGAVEELMVTDANPQEPGRHRVTGIRLANDSDPILASSVVLTTGTFLSGSLFMGRTTSPGGRIGDAPSSAGISNTLRDRLGLRMGRLKTGTPPRILKDSVDFSLAKFQPPDSIPSPFSFLNTHVRCKPEEQQSCYLTYTTPGVERVVRETLHLNCHVQQDTKGPRYCPSIESRVLRFPGRSHQVWLEPEGVNSDLLYPQGLTMTMPPEMQLRLIREIPPFHRAEIHTPGYGVHYDYVCPTQLSPALQVKSAQGLFLAGQINGTTGYEEAAAQGVWAGANAARSALSMPPVTLSRTESYIGVLIDDLVTRGVTEPYRMFTSRAEFRTSLRPDNADLRLTLKGFEEVGCVSSFRYQETVRVRDSLQEALTALQSLTMSPPAWRKKLPDIRMSEAKGNMLNGMEVLQYQDVSFEMLESVFPECLSPYKEFSQRLKIEVFLTFFHLSKRDIERIQREENMSLPQDIDYFSLPVSLSVEVRQILDRVRPSTLGAATRLPGVTPAAIVHLLNYVWHKGQKEKRAHKRQLHQKEDREEELSARNAS</sequence>
<dbReference type="FunFam" id="3.50.50.60:FF:000082">
    <property type="entry name" value="protein MTO1 homolog, mitochondrial isoform X1"/>
    <property type="match status" value="1"/>
</dbReference>
<evidence type="ECO:0000313" key="13">
    <source>
        <dbReference type="Ensembl" id="ENSSORP00005055790.1"/>
    </source>
</evidence>
<keyword evidence="3" id="KW-0285">Flavoprotein</keyword>
<protein>
    <recommendedName>
        <fullName evidence="8">5-taurinomethyluridine-[tRNA] synthase subunit MTO1, mitochondrial</fullName>
    </recommendedName>
    <alternativeName>
        <fullName evidence="9">Mitochondrial tRNA translation optimization 1</fullName>
    </alternativeName>
    <alternativeName>
        <fullName evidence="10">Protein MTO1 homolog, mitochondrial</fullName>
    </alternativeName>
</protein>
<dbReference type="InterPro" id="IPR049312">
    <property type="entry name" value="GIDA_C_N"/>
</dbReference>
<dbReference type="InterPro" id="IPR026904">
    <property type="entry name" value="MnmG_C"/>
</dbReference>
<comment type="similarity">
    <text evidence="2">Belongs to the MnmG family.</text>
</comment>
<dbReference type="GO" id="GO:0030488">
    <property type="term" value="P:tRNA methylation"/>
    <property type="evidence" value="ECO:0007669"/>
    <property type="project" value="TreeGrafter"/>
</dbReference>
<evidence type="ECO:0000256" key="10">
    <source>
        <dbReference type="ARBA" id="ARBA00083348"/>
    </source>
</evidence>
<evidence type="ECO:0000256" key="8">
    <source>
        <dbReference type="ARBA" id="ARBA00068446"/>
    </source>
</evidence>
<dbReference type="Pfam" id="PF01134">
    <property type="entry name" value="GIDA"/>
    <property type="match status" value="1"/>
</dbReference>
<dbReference type="InterPro" id="IPR047001">
    <property type="entry name" value="MnmG_C_subdom"/>
</dbReference>
<dbReference type="Pfam" id="PF21680">
    <property type="entry name" value="GIDA_C_1st"/>
    <property type="match status" value="1"/>
</dbReference>
<organism evidence="13 14">
    <name type="scientific">Sphaeramia orbicularis</name>
    <name type="common">orbiculate cardinalfish</name>
    <dbReference type="NCBI Taxonomy" id="375764"/>
    <lineage>
        <taxon>Eukaryota</taxon>
        <taxon>Metazoa</taxon>
        <taxon>Chordata</taxon>
        <taxon>Craniata</taxon>
        <taxon>Vertebrata</taxon>
        <taxon>Euteleostomi</taxon>
        <taxon>Actinopterygii</taxon>
        <taxon>Neopterygii</taxon>
        <taxon>Teleostei</taxon>
        <taxon>Neoteleostei</taxon>
        <taxon>Acanthomorphata</taxon>
        <taxon>Gobiaria</taxon>
        <taxon>Kurtiformes</taxon>
        <taxon>Apogonoidei</taxon>
        <taxon>Apogonidae</taxon>
        <taxon>Apogoninae</taxon>
        <taxon>Sphaeramia</taxon>
    </lineage>
</organism>
<dbReference type="NCBIfam" id="TIGR00136">
    <property type="entry name" value="mnmG_gidA"/>
    <property type="match status" value="1"/>
</dbReference>
<dbReference type="InterPro" id="IPR036188">
    <property type="entry name" value="FAD/NAD-bd_sf"/>
</dbReference>
<comment type="catalytic activity">
    <reaction evidence="5">
        <text>5,10-methylenetetrahydrofolate + uridine(34) in tRNA + taurine + GTP + A + H2O = 5-taurinomethyluridine(34) in tRNA + 7,8-dihydrofolate + GDP + AH2 + phosphate + H(+)</text>
        <dbReference type="Rhea" id="RHEA:83279"/>
        <dbReference type="Rhea" id="RHEA-COMP:11727"/>
        <dbReference type="Rhea" id="RHEA-COMP:11732"/>
        <dbReference type="ChEBI" id="CHEBI:12071"/>
        <dbReference type="ChEBI" id="CHEBI:13193"/>
        <dbReference type="ChEBI" id="CHEBI:15377"/>
        <dbReference type="ChEBI" id="CHEBI:15378"/>
        <dbReference type="ChEBI" id="CHEBI:17499"/>
        <dbReference type="ChEBI" id="CHEBI:37565"/>
        <dbReference type="ChEBI" id="CHEBI:43474"/>
        <dbReference type="ChEBI" id="CHEBI:57451"/>
        <dbReference type="ChEBI" id="CHEBI:58189"/>
        <dbReference type="ChEBI" id="CHEBI:65315"/>
        <dbReference type="ChEBI" id="CHEBI:87172"/>
        <dbReference type="ChEBI" id="CHEBI:507393"/>
    </reaction>
    <physiologicalReaction direction="left-to-right" evidence="5">
        <dbReference type="Rhea" id="RHEA:83280"/>
    </physiologicalReaction>
</comment>
<evidence type="ECO:0000256" key="9">
    <source>
        <dbReference type="ARBA" id="ARBA00079308"/>
    </source>
</evidence>
<dbReference type="InterPro" id="IPR040131">
    <property type="entry name" value="MnmG_N"/>
</dbReference>
<dbReference type="InterPro" id="IPR004416">
    <property type="entry name" value="MnmG"/>
</dbReference>
<evidence type="ECO:0000256" key="3">
    <source>
        <dbReference type="ARBA" id="ARBA00022630"/>
    </source>
</evidence>
<accession>A0A673CNF8</accession>
<dbReference type="GO" id="GO:0070899">
    <property type="term" value="P:mitochondrial tRNA wobble uridine modification"/>
    <property type="evidence" value="ECO:0007669"/>
    <property type="project" value="UniProtKB-ARBA"/>
</dbReference>
<reference evidence="13" key="1">
    <citation type="submission" date="2019-06" db="EMBL/GenBank/DDBJ databases">
        <authorList>
            <consortium name="Wellcome Sanger Institute Data Sharing"/>
        </authorList>
    </citation>
    <scope>NUCLEOTIDE SEQUENCE [LARGE SCALE GENOMIC DNA]</scope>
</reference>
<gene>
    <name evidence="13" type="primary">mto1</name>
</gene>
<dbReference type="InterPro" id="IPR044920">
    <property type="entry name" value="MnmG_C_subdom_sf"/>
</dbReference>
<keyword evidence="4" id="KW-0274">FAD</keyword>
<keyword evidence="14" id="KW-1185">Reference proteome</keyword>
<feature type="domain" description="tRNA uridine 5-carboxymethylaminomethyl modification enzyme C-terminal subdomain" evidence="12">
    <location>
        <begin position="582"/>
        <end position="648"/>
    </location>
</feature>
<reference evidence="13" key="2">
    <citation type="submission" date="2025-08" db="UniProtKB">
        <authorList>
            <consortium name="Ensembl"/>
        </authorList>
    </citation>
    <scope>IDENTIFICATION</scope>
</reference>
<dbReference type="PANTHER" id="PTHR11806:SF0">
    <property type="entry name" value="PROTEIN MTO1 HOMOLOG, MITOCHONDRIAL"/>
    <property type="match status" value="1"/>
</dbReference>
<evidence type="ECO:0000256" key="1">
    <source>
        <dbReference type="ARBA" id="ARBA00001974"/>
    </source>
</evidence>
<feature type="region of interest" description="Disordered" evidence="11">
    <location>
        <begin position="658"/>
        <end position="681"/>
    </location>
</feature>
<evidence type="ECO:0000256" key="11">
    <source>
        <dbReference type="SAM" id="MobiDB-lite"/>
    </source>
</evidence>
<dbReference type="Ensembl" id="ENSSORT00005057076.1">
    <property type="protein sequence ID" value="ENSSORP00005055790.1"/>
    <property type="gene ID" value="ENSSORG00005024864.1"/>
</dbReference>
<evidence type="ECO:0000259" key="12">
    <source>
        <dbReference type="SMART" id="SM01228"/>
    </source>
</evidence>
<dbReference type="Gene3D" id="3.50.50.60">
    <property type="entry name" value="FAD/NAD(P)-binding domain"/>
    <property type="match status" value="2"/>
</dbReference>
<dbReference type="FunFam" id="3.50.50.60:FF:000002">
    <property type="entry name" value="tRNA uridine 5-carboxymethylaminomethyl modification enzyme MnmG"/>
    <property type="match status" value="1"/>
</dbReference>
<dbReference type="Gene3D" id="1.10.150.570">
    <property type="entry name" value="GidA associated domain, C-terminal subdomain"/>
    <property type="match status" value="1"/>
</dbReference>
<dbReference type="InterPro" id="IPR002218">
    <property type="entry name" value="MnmG-rel"/>
</dbReference>
<proteinExistence type="inferred from homology"/>
<dbReference type="GO" id="GO:0005829">
    <property type="term" value="C:cytosol"/>
    <property type="evidence" value="ECO:0007669"/>
    <property type="project" value="TreeGrafter"/>
</dbReference>
<comment type="cofactor">
    <cofactor evidence="1">
        <name>FAD</name>
        <dbReference type="ChEBI" id="CHEBI:57692"/>
    </cofactor>
</comment>
<evidence type="ECO:0000256" key="4">
    <source>
        <dbReference type="ARBA" id="ARBA00022827"/>
    </source>
</evidence>
<evidence type="ECO:0000256" key="6">
    <source>
        <dbReference type="ARBA" id="ARBA00056538"/>
    </source>
</evidence>
<reference evidence="13" key="3">
    <citation type="submission" date="2025-09" db="UniProtKB">
        <authorList>
            <consortium name="Ensembl"/>
        </authorList>
    </citation>
    <scope>IDENTIFICATION</scope>
</reference>
<evidence type="ECO:0000313" key="14">
    <source>
        <dbReference type="Proteomes" id="UP000472271"/>
    </source>
</evidence>
<comment type="function">
    <text evidence="6">Component of the GTPBP3-MTO1 complex that catalyzes the 5-taurinomethyluridine (taum(5)U) modification at the 34th wobble position (U34) of mitochondrial tRNAs (mt-tRNAs), which plays a role in mt-tRNA decoding and mitochondrial translation. Taum(5)U formation on mammalian mt-tRNA requires the presence of both GTPBP3-mediated GTPase activity and MTO1 catalytic activity.</text>
</comment>
<dbReference type="SMART" id="SM01228">
    <property type="entry name" value="GIDA_assoc_3"/>
    <property type="match status" value="1"/>
</dbReference>
<dbReference type="Proteomes" id="UP000472271">
    <property type="component" value="Chromosome 19"/>
</dbReference>
<dbReference type="SUPFAM" id="SSF51905">
    <property type="entry name" value="FAD/NAD(P)-binding domain"/>
    <property type="match status" value="1"/>
</dbReference>
<evidence type="ECO:0000256" key="2">
    <source>
        <dbReference type="ARBA" id="ARBA00007653"/>
    </source>
</evidence>
<feature type="compositionally biased region" description="Basic and acidic residues" evidence="11">
    <location>
        <begin position="666"/>
        <end position="681"/>
    </location>
</feature>
<comment type="subunit">
    <text evidence="7">Homodimer; forms a dimer in the presence of potassium. Interacts with GTPBP3; forms the GTPBP3-MTO1 complex composed of homodimers of GTPBP3 and MTO1.</text>
</comment>
<dbReference type="GO" id="GO:0005739">
    <property type="term" value="C:mitochondrion"/>
    <property type="evidence" value="ECO:0007669"/>
    <property type="project" value="GOC"/>
</dbReference>
<name>A0A673CNF8_9TELE</name>
<dbReference type="AlphaFoldDB" id="A0A673CNF8"/>
<dbReference type="GO" id="GO:0050660">
    <property type="term" value="F:flavin adenine dinucleotide binding"/>
    <property type="evidence" value="ECO:0007669"/>
    <property type="project" value="InterPro"/>
</dbReference>
<dbReference type="FunFam" id="1.10.150.570:FF:000001">
    <property type="entry name" value="tRNA uridine 5-carboxymethylaminomethyl modification enzyme MnmG"/>
    <property type="match status" value="1"/>
</dbReference>
<dbReference type="PANTHER" id="PTHR11806">
    <property type="entry name" value="GLUCOSE INHIBITED DIVISION PROTEIN A"/>
    <property type="match status" value="1"/>
</dbReference>